<comment type="caution">
    <text evidence="1">The sequence shown here is derived from an EMBL/GenBank/DDBJ whole genome shotgun (WGS) entry which is preliminary data.</text>
</comment>
<keyword evidence="2" id="KW-1185">Reference proteome</keyword>
<evidence type="ECO:0000313" key="1">
    <source>
        <dbReference type="EMBL" id="KAH1165489.1"/>
    </source>
</evidence>
<dbReference type="PANTHER" id="PTHR45913:SF9">
    <property type="entry name" value="GENERAL TRANSCRIPTION FACTOR II-I REPEAT DOMAIN-CONTAINING PROTEIN 2-LIKE-RELATED"/>
    <property type="match status" value="1"/>
</dbReference>
<dbReference type="EMBL" id="JAHDVG010000488">
    <property type="protein sequence ID" value="KAH1165489.1"/>
    <property type="molecule type" value="Genomic_DNA"/>
</dbReference>
<name>A0A9D3WLT5_9SAUR</name>
<accession>A0A9D3WLT5</accession>
<proteinExistence type="predicted"/>
<dbReference type="AlphaFoldDB" id="A0A9D3WLT5"/>
<organism evidence="1 2">
    <name type="scientific">Mauremys mutica</name>
    <name type="common">yellowpond turtle</name>
    <dbReference type="NCBI Taxonomy" id="74926"/>
    <lineage>
        <taxon>Eukaryota</taxon>
        <taxon>Metazoa</taxon>
        <taxon>Chordata</taxon>
        <taxon>Craniata</taxon>
        <taxon>Vertebrata</taxon>
        <taxon>Euteleostomi</taxon>
        <taxon>Archelosauria</taxon>
        <taxon>Testudinata</taxon>
        <taxon>Testudines</taxon>
        <taxon>Cryptodira</taxon>
        <taxon>Durocryptodira</taxon>
        <taxon>Testudinoidea</taxon>
        <taxon>Geoemydidae</taxon>
        <taxon>Geoemydinae</taxon>
        <taxon>Mauremys</taxon>
    </lineage>
</organism>
<gene>
    <name evidence="1" type="ORF">KIL84_023048</name>
</gene>
<dbReference type="PANTHER" id="PTHR45913">
    <property type="entry name" value="EPM2A-INTERACTING PROTEIN 1"/>
    <property type="match status" value="1"/>
</dbReference>
<reference evidence="1" key="1">
    <citation type="submission" date="2021-09" db="EMBL/GenBank/DDBJ databases">
        <title>The genome of Mauremys mutica provides insights into the evolution of semi-aquatic lifestyle.</title>
        <authorList>
            <person name="Gong S."/>
            <person name="Gao Y."/>
        </authorList>
    </citation>
    <scope>NUCLEOTIDE SEQUENCE</scope>
    <source>
        <strain evidence="1">MM-2020</strain>
        <tissue evidence="1">Muscle</tissue>
    </source>
</reference>
<dbReference type="Proteomes" id="UP000827986">
    <property type="component" value="Unassembled WGS sequence"/>
</dbReference>
<protein>
    <submittedName>
        <fullName evidence="1">Uncharacterized protein</fullName>
    </submittedName>
</protein>
<evidence type="ECO:0000313" key="2">
    <source>
        <dbReference type="Proteomes" id="UP000827986"/>
    </source>
</evidence>
<sequence>MVLQLKKELAKQQQLFKKARKESESAVLASYVMSEVIAKCGKPFTDGEFIKQCFIKVSEIVCPDTLILLKTSLLSPNTVAEHILELSKDIDGQLIEKSTAFHAYSITLHESINLTDSAQLAIFVRGVDKNFAVTEELLSLSTVRGRTTASEIFHGFTETLVQHILPSWHLLAGLTTDGTPAMIGQKNRLVALVQRKMAKQNTEQPTALHCIIHRQALCSKSLKSDNVMSIVVKSVNYIHSRSLQHRPFRAFLEENGI</sequence>